<comment type="caution">
    <text evidence="2">The sequence shown here is derived from an EMBL/GenBank/DDBJ whole genome shotgun (WGS) entry which is preliminary data.</text>
</comment>
<feature type="domain" description="HTH marR-type" evidence="1">
    <location>
        <begin position="6"/>
        <end position="160"/>
    </location>
</feature>
<dbReference type="InterPro" id="IPR000835">
    <property type="entry name" value="HTH_MarR-typ"/>
</dbReference>
<dbReference type="InterPro" id="IPR039422">
    <property type="entry name" value="MarR/SlyA-like"/>
</dbReference>
<dbReference type="RefSeq" id="WP_111360635.1">
    <property type="nucleotide sequence ID" value="NZ_NPEU01000786.1"/>
</dbReference>
<keyword evidence="3" id="KW-1185">Reference proteome</keyword>
<dbReference type="Pfam" id="PF12802">
    <property type="entry name" value="MarR_2"/>
    <property type="match status" value="1"/>
</dbReference>
<dbReference type="GO" id="GO:0003700">
    <property type="term" value="F:DNA-binding transcription factor activity"/>
    <property type="evidence" value="ECO:0007669"/>
    <property type="project" value="InterPro"/>
</dbReference>
<dbReference type="PRINTS" id="PR00598">
    <property type="entry name" value="HTHMARR"/>
</dbReference>
<evidence type="ECO:0000313" key="3">
    <source>
        <dbReference type="Proteomes" id="UP000248863"/>
    </source>
</evidence>
<proteinExistence type="predicted"/>
<gene>
    <name evidence="2" type="ORF">CH338_29645</name>
</gene>
<dbReference type="SMART" id="SM00347">
    <property type="entry name" value="HTH_MARR"/>
    <property type="match status" value="1"/>
</dbReference>
<feature type="non-terminal residue" evidence="2">
    <location>
        <position position="160"/>
    </location>
</feature>
<dbReference type="InterPro" id="IPR036390">
    <property type="entry name" value="WH_DNA-bd_sf"/>
</dbReference>
<dbReference type="PANTHER" id="PTHR33164">
    <property type="entry name" value="TRANSCRIPTIONAL REGULATOR, MARR FAMILY"/>
    <property type="match status" value="1"/>
</dbReference>
<dbReference type="Proteomes" id="UP000248863">
    <property type="component" value="Unassembled WGS sequence"/>
</dbReference>
<dbReference type="InterPro" id="IPR036388">
    <property type="entry name" value="WH-like_DNA-bd_sf"/>
</dbReference>
<name>A0A327JYE5_9BRAD</name>
<sequence length="160" mass="17703">MTTEVSDSVAKLLAEWRRERPDLDPSPIGVQGRVMRLAAHFQRRSEGWLVPLGLSWEAFSLIVTLRRSGKPYALRPTDLLAESLLTSGAITNRIDKVEALGLVERRPDPRDRRGAIIRLTPAGKRLADRAIADHVGGVEELLDPLSAAEQRQLAALLTKL</sequence>
<evidence type="ECO:0000259" key="1">
    <source>
        <dbReference type="PROSITE" id="PS50995"/>
    </source>
</evidence>
<dbReference type="AlphaFoldDB" id="A0A327JYE5"/>
<dbReference type="EMBL" id="NPEU01000786">
    <property type="protein sequence ID" value="RAI28108.1"/>
    <property type="molecule type" value="Genomic_DNA"/>
</dbReference>
<accession>A0A327JYE5</accession>
<organism evidence="2 3">
    <name type="scientific">Rhodoplanes elegans</name>
    <dbReference type="NCBI Taxonomy" id="29408"/>
    <lineage>
        <taxon>Bacteria</taxon>
        <taxon>Pseudomonadati</taxon>
        <taxon>Pseudomonadota</taxon>
        <taxon>Alphaproteobacteria</taxon>
        <taxon>Hyphomicrobiales</taxon>
        <taxon>Nitrobacteraceae</taxon>
        <taxon>Rhodoplanes</taxon>
    </lineage>
</organism>
<dbReference type="Gene3D" id="1.10.10.10">
    <property type="entry name" value="Winged helix-like DNA-binding domain superfamily/Winged helix DNA-binding domain"/>
    <property type="match status" value="1"/>
</dbReference>
<dbReference type="PANTHER" id="PTHR33164:SF104">
    <property type="entry name" value="TRANSCRIPTIONAL REGULATORY PROTEIN"/>
    <property type="match status" value="1"/>
</dbReference>
<dbReference type="OrthoDB" id="7949807at2"/>
<protein>
    <recommendedName>
        <fullName evidence="1">HTH marR-type domain-containing protein</fullName>
    </recommendedName>
</protein>
<reference evidence="2 3" key="1">
    <citation type="submission" date="2017-07" db="EMBL/GenBank/DDBJ databases">
        <title>Draft Genome Sequences of Select Purple Nonsulfur Bacteria.</title>
        <authorList>
            <person name="Lasarre B."/>
            <person name="Mckinlay J.B."/>
        </authorList>
    </citation>
    <scope>NUCLEOTIDE SEQUENCE [LARGE SCALE GENOMIC DNA]</scope>
    <source>
        <strain evidence="2 3">DSM 11907</strain>
    </source>
</reference>
<evidence type="ECO:0000313" key="2">
    <source>
        <dbReference type="EMBL" id="RAI28108.1"/>
    </source>
</evidence>
<dbReference type="PROSITE" id="PS50995">
    <property type="entry name" value="HTH_MARR_2"/>
    <property type="match status" value="1"/>
</dbReference>
<dbReference type="SUPFAM" id="SSF46785">
    <property type="entry name" value="Winged helix' DNA-binding domain"/>
    <property type="match status" value="1"/>
</dbReference>
<dbReference type="GO" id="GO:0006950">
    <property type="term" value="P:response to stress"/>
    <property type="evidence" value="ECO:0007669"/>
    <property type="project" value="TreeGrafter"/>
</dbReference>